<dbReference type="GO" id="GO:0005634">
    <property type="term" value="C:nucleus"/>
    <property type="evidence" value="ECO:0007669"/>
    <property type="project" value="UniProtKB-SubCell"/>
</dbReference>
<dbReference type="OrthoDB" id="1903104at2759"/>
<dbReference type="GO" id="GO:0003682">
    <property type="term" value="F:chromatin binding"/>
    <property type="evidence" value="ECO:0007669"/>
    <property type="project" value="TreeGrafter"/>
</dbReference>
<dbReference type="Proteomes" id="UP000233551">
    <property type="component" value="Unassembled WGS sequence"/>
</dbReference>
<sequence length="989" mass="107977">MANGTDSEEFVVLSNVRPGLKRELAFALKAQSEICGDSLGRTRSRRAQGDGLTSPVSSGLCNKRLKKSSDGPGEDNGDSEKLGLGAGKVLEGENVATGDLEDVEGEKSVGGAVDLMSEEEAKSDVVDLEDEPDRAHEDLSSEKAAMDADVGGFETGHSGEERPCEAVTIVFSGNDGVVEKESHLRKNPVIADEDNKESVLSEKPSRRFTRSVLKAKVEEVEKSASKRKGRSASSKTAGNGDDNKLGNVVSPSGAIATKLEMKMSKKIGLRHPFVALKDFLETGLLEGFHVKYTRSSRGLLQGRTGLQGVIKGSGILCSCDKCKGVQVVSPTIFELHAGSSNKRPPEYIFLENGRTLRDVMNAVKDSPLETVEEAVQAVLGTSSINKCTICINCKGPITEVEGGKTTLLCKICLELRESYASAWEVADTTDLSKEFACTIDHTKRSDATDQSTRALDTADQSTRALDTADQSTEVPDNTDQSTKVQDIEWSPEAYLVRKSSASTSKYSSSRIKSHGRLTRKDLRLHKLVFEEDVLPDGTEVSYYAQGKKMLVGYKRGYGIYCTCCKSEVSASQFEAHAGFASRRKPYLNIYTSNGVSLHELSVTLAKTRRLSITDNDDLCSICSDGGELLCCDTCPRAFHLGCIHLSRLPTGGWNCKHCENMFQKEKFVESNANALAAGRIAGADAIQQITNRCIRIVKTPETDSGGCALCRGHGFARSGFGPRTVIICDQCEKEFHVGCLRDHKIANLKELPEGKWFCCSDCERIHSALESYVVRGDEKLPDSLLDVIRMKLEEKGSMSLSNLDIRWRVLNAEMDSSAESKRLLAKSVSIFHERFDPITESTNGQDLITAMVNGKKYKGQELSGMFCIILLLNREVVSAGLLRVFGGEVAELPLVATSSDCQGLGYFQSLFACMERLLASFHVKKLVLPAAEEAESIWTKKFGFDKVTPEELMELRKKHHNMMIFQGTSVLQKSIPGPTVDSGSQRKAE</sequence>
<keyword evidence="7" id="KW-1185">Reference proteome</keyword>
<dbReference type="InterPro" id="IPR001965">
    <property type="entry name" value="Znf_PHD"/>
</dbReference>
<dbReference type="Gene3D" id="3.30.40.10">
    <property type="entry name" value="Zinc/RING finger domain, C3HC4 (zinc finger)"/>
    <property type="match status" value="2"/>
</dbReference>
<dbReference type="SMART" id="SM00249">
    <property type="entry name" value="PHD"/>
    <property type="match status" value="2"/>
</dbReference>
<dbReference type="FunFam" id="3.30.40.10:FF:000413">
    <property type="entry name" value="PHD zinc finger protein"/>
    <property type="match status" value="1"/>
</dbReference>
<dbReference type="InterPro" id="IPR013083">
    <property type="entry name" value="Znf_RING/FYVE/PHD"/>
</dbReference>
<dbReference type="GO" id="GO:0045944">
    <property type="term" value="P:positive regulation of transcription by RNA polymerase II"/>
    <property type="evidence" value="ECO:0007669"/>
    <property type="project" value="TreeGrafter"/>
</dbReference>
<dbReference type="InterPro" id="IPR016181">
    <property type="entry name" value="Acyl_CoA_acyltransferase"/>
</dbReference>
<dbReference type="PROSITE" id="PS01359">
    <property type="entry name" value="ZF_PHD_1"/>
    <property type="match status" value="1"/>
</dbReference>
<dbReference type="GeneID" id="116201277"/>
<comment type="subcellular location">
    <subcellularLocation>
        <location evidence="1">Nucleus</location>
    </subcellularLocation>
</comment>
<dbReference type="PANTHER" id="PTHR47025:SF2">
    <property type="entry name" value="AUTOIMMUNE REGULATOR"/>
    <property type="match status" value="1"/>
</dbReference>
<keyword evidence="4" id="KW-0862">Zinc</keyword>
<dbReference type="PANTHER" id="PTHR47025">
    <property type="entry name" value="AUTOIMMUNE REGULATOR"/>
    <property type="match status" value="1"/>
</dbReference>
<dbReference type="InterPro" id="IPR032308">
    <property type="entry name" value="TDBD"/>
</dbReference>
<dbReference type="InterPro" id="IPR011011">
    <property type="entry name" value="Znf_FYVE_PHD"/>
</dbReference>
<dbReference type="GO" id="GO:0008270">
    <property type="term" value="F:zinc ion binding"/>
    <property type="evidence" value="ECO:0007669"/>
    <property type="project" value="UniProtKB-KW"/>
</dbReference>
<reference evidence="6 7" key="1">
    <citation type="submission" date="2017-11" db="EMBL/GenBank/DDBJ databases">
        <title>De-novo sequencing of pomegranate (Punica granatum L.) genome.</title>
        <authorList>
            <person name="Akparov Z."/>
            <person name="Amiraslanov A."/>
            <person name="Hajiyeva S."/>
            <person name="Abbasov M."/>
            <person name="Kaur K."/>
            <person name="Hamwieh A."/>
            <person name="Solovyev V."/>
            <person name="Salamov A."/>
            <person name="Braich B."/>
            <person name="Kosarev P."/>
            <person name="Mahmoud A."/>
            <person name="Hajiyev E."/>
            <person name="Babayeva S."/>
            <person name="Izzatullayeva V."/>
            <person name="Mammadov A."/>
            <person name="Mammadov A."/>
            <person name="Sharifova S."/>
            <person name="Ojaghi J."/>
            <person name="Eynullazada K."/>
            <person name="Bayramov B."/>
            <person name="Abdulazimova A."/>
            <person name="Shahmuradov I."/>
        </authorList>
    </citation>
    <scope>NUCLEOTIDE SEQUENCE [LARGE SCALE GENOMIC DNA]</scope>
    <source>
        <strain evidence="7">cv. AG2017</strain>
        <tissue evidence="6">Leaf</tissue>
    </source>
</reference>
<dbReference type="InterPro" id="IPR059153">
    <property type="entry name" value="NSD_PHD-1st"/>
</dbReference>
<evidence type="ECO:0000256" key="3">
    <source>
        <dbReference type="ARBA" id="ARBA00022771"/>
    </source>
</evidence>
<dbReference type="SUPFAM" id="SSF55729">
    <property type="entry name" value="Acyl-CoA N-acyltransferases (Nat)"/>
    <property type="match status" value="1"/>
</dbReference>
<keyword evidence="2" id="KW-0479">Metal-binding</keyword>
<protein>
    <submittedName>
        <fullName evidence="6">Uncharacterized protein</fullName>
    </submittedName>
</protein>
<name>A0A2I0K9Z9_PUNGR</name>
<dbReference type="AlphaFoldDB" id="A0A2I0K9Z9"/>
<dbReference type="Pfam" id="PF23209">
    <property type="entry name" value="IDM1_C"/>
    <property type="match status" value="1"/>
</dbReference>
<proteinExistence type="predicted"/>
<dbReference type="STRING" id="22663.A0A2I0K9Z9"/>
<dbReference type="GO" id="GO:0000977">
    <property type="term" value="F:RNA polymerase II transcription regulatory region sequence-specific DNA binding"/>
    <property type="evidence" value="ECO:0007669"/>
    <property type="project" value="TreeGrafter"/>
</dbReference>
<dbReference type="InterPro" id="IPR019787">
    <property type="entry name" value="Znf_PHD-finger"/>
</dbReference>
<dbReference type="PROSITE" id="PS50016">
    <property type="entry name" value="ZF_PHD_2"/>
    <property type="match status" value="1"/>
</dbReference>
<evidence type="ECO:0000256" key="5">
    <source>
        <dbReference type="ARBA" id="ARBA00023242"/>
    </source>
</evidence>
<dbReference type="Pfam" id="PF23011">
    <property type="entry name" value="PHD-1st_NSD"/>
    <property type="match status" value="1"/>
</dbReference>
<keyword evidence="3" id="KW-0863">Zinc-finger</keyword>
<dbReference type="GO" id="GO:0042393">
    <property type="term" value="F:histone binding"/>
    <property type="evidence" value="ECO:0007669"/>
    <property type="project" value="TreeGrafter"/>
</dbReference>
<evidence type="ECO:0000313" key="6">
    <source>
        <dbReference type="EMBL" id="PKI64566.1"/>
    </source>
</evidence>
<organism evidence="6 7">
    <name type="scientific">Punica granatum</name>
    <name type="common">Pomegranate</name>
    <dbReference type="NCBI Taxonomy" id="22663"/>
    <lineage>
        <taxon>Eukaryota</taxon>
        <taxon>Viridiplantae</taxon>
        <taxon>Streptophyta</taxon>
        <taxon>Embryophyta</taxon>
        <taxon>Tracheophyta</taxon>
        <taxon>Spermatophyta</taxon>
        <taxon>Magnoliopsida</taxon>
        <taxon>eudicotyledons</taxon>
        <taxon>Gunneridae</taxon>
        <taxon>Pentapetalae</taxon>
        <taxon>rosids</taxon>
        <taxon>malvids</taxon>
        <taxon>Myrtales</taxon>
        <taxon>Lythraceae</taxon>
        <taxon>Punica</taxon>
    </lineage>
</organism>
<gene>
    <name evidence="6" type="ORF">CRG98_014998</name>
</gene>
<dbReference type="Pfam" id="PF16135">
    <property type="entry name" value="TDBD"/>
    <property type="match status" value="2"/>
</dbReference>
<dbReference type="SUPFAM" id="SSF57903">
    <property type="entry name" value="FYVE/PHD zinc finger"/>
    <property type="match status" value="2"/>
</dbReference>
<comment type="caution">
    <text evidence="6">The sequence shown here is derived from an EMBL/GenBank/DDBJ whole genome shotgun (WGS) entry which is preliminary data.</text>
</comment>
<evidence type="ECO:0000256" key="4">
    <source>
        <dbReference type="ARBA" id="ARBA00022833"/>
    </source>
</evidence>
<keyword evidence="5" id="KW-0539">Nucleus</keyword>
<dbReference type="InterPro" id="IPR019786">
    <property type="entry name" value="Zinc_finger_PHD-type_CS"/>
</dbReference>
<dbReference type="Gene3D" id="3.40.630.30">
    <property type="match status" value="1"/>
</dbReference>
<evidence type="ECO:0000256" key="1">
    <source>
        <dbReference type="ARBA" id="ARBA00004123"/>
    </source>
</evidence>
<accession>A0A2I0K9Z9</accession>
<dbReference type="EMBL" id="PGOL01000803">
    <property type="protein sequence ID" value="PKI64566.1"/>
    <property type="molecule type" value="Genomic_DNA"/>
</dbReference>
<evidence type="ECO:0000256" key="2">
    <source>
        <dbReference type="ARBA" id="ARBA00022723"/>
    </source>
</evidence>
<dbReference type="InterPro" id="IPR056511">
    <property type="entry name" value="IDM1_C"/>
</dbReference>
<evidence type="ECO:0000313" key="7">
    <source>
        <dbReference type="Proteomes" id="UP000233551"/>
    </source>
</evidence>
<dbReference type="CDD" id="cd15539">
    <property type="entry name" value="PHD1_AIRE"/>
    <property type="match status" value="1"/>
</dbReference>